<protein>
    <submittedName>
        <fullName evidence="1">Uncharacterized protein</fullName>
    </submittedName>
</protein>
<name>A0ABS1MRW4_9ACTN</name>
<feature type="non-terminal residue" evidence="1">
    <location>
        <position position="1"/>
    </location>
</feature>
<organism evidence="1 2">
    <name type="scientific">Streptomyces siderophoricus</name>
    <dbReference type="NCBI Taxonomy" id="2802281"/>
    <lineage>
        <taxon>Bacteria</taxon>
        <taxon>Bacillati</taxon>
        <taxon>Actinomycetota</taxon>
        <taxon>Actinomycetes</taxon>
        <taxon>Kitasatosporales</taxon>
        <taxon>Streptomycetaceae</taxon>
        <taxon>Streptomyces</taxon>
    </lineage>
</organism>
<proteinExistence type="predicted"/>
<comment type="caution">
    <text evidence="1">The sequence shown here is derived from an EMBL/GenBank/DDBJ whole genome shotgun (WGS) entry which is preliminary data.</text>
</comment>
<evidence type="ECO:0000313" key="1">
    <source>
        <dbReference type="EMBL" id="MBL1090475.1"/>
    </source>
</evidence>
<accession>A0ABS1MRW4</accession>
<keyword evidence="2" id="KW-1185">Reference proteome</keyword>
<sequence>AITTRWYDHQQHLTHRWHTRLHQLCATTPHLTTAGNASPALLTRDLITYPETVALARALATLPNRPHRTTNDALALIACRLGLARLTPNANDPLRVFLTQHTPLTRQNELEARRELSRL</sequence>
<dbReference type="Proteomes" id="UP000629371">
    <property type="component" value="Unassembled WGS sequence"/>
</dbReference>
<gene>
    <name evidence="1" type="ORF">JK360_13875</name>
</gene>
<evidence type="ECO:0000313" key="2">
    <source>
        <dbReference type="Proteomes" id="UP000629371"/>
    </source>
</evidence>
<reference evidence="1 2" key="1">
    <citation type="submission" date="2021-01" db="EMBL/GenBank/DDBJ databases">
        <title>WGS of actinomycetes isolated from Thailand.</title>
        <authorList>
            <person name="Thawai C."/>
        </authorList>
    </citation>
    <scope>NUCLEOTIDE SEQUENCE [LARGE SCALE GENOMIC DNA]</scope>
    <source>
        <strain evidence="1 2">CH9-7</strain>
    </source>
</reference>
<dbReference type="EMBL" id="JAERRI010000007">
    <property type="protein sequence ID" value="MBL1090475.1"/>
    <property type="molecule type" value="Genomic_DNA"/>
</dbReference>